<evidence type="ECO:0000256" key="11">
    <source>
        <dbReference type="ARBA" id="ARBA00022989"/>
    </source>
</evidence>
<evidence type="ECO:0000256" key="3">
    <source>
        <dbReference type="ARBA" id="ARBA00008883"/>
    </source>
</evidence>
<feature type="transmembrane region" description="Helical" evidence="15">
    <location>
        <begin position="182"/>
        <end position="202"/>
    </location>
</feature>
<dbReference type="InterPro" id="IPR027417">
    <property type="entry name" value="P-loop_NTPase"/>
</dbReference>
<organism evidence="18 19">
    <name type="scientific">Geodermatophilus saharensis</name>
    <dbReference type="NCBI Taxonomy" id="1137994"/>
    <lineage>
        <taxon>Bacteria</taxon>
        <taxon>Bacillati</taxon>
        <taxon>Actinomycetota</taxon>
        <taxon>Actinomycetes</taxon>
        <taxon>Geodermatophilales</taxon>
        <taxon>Geodermatophilaceae</taxon>
        <taxon>Geodermatophilus</taxon>
    </lineage>
</organism>
<dbReference type="InterPro" id="IPR003856">
    <property type="entry name" value="LPS_length_determ_N"/>
</dbReference>
<protein>
    <submittedName>
        <fullName evidence="18">Receptor protein-tyrosine kinase</fullName>
    </submittedName>
</protein>
<evidence type="ECO:0000313" key="19">
    <source>
        <dbReference type="Proteomes" id="UP000198386"/>
    </source>
</evidence>
<evidence type="ECO:0000313" key="18">
    <source>
        <dbReference type="EMBL" id="SNS90481.1"/>
    </source>
</evidence>
<dbReference type="GO" id="GO:0005886">
    <property type="term" value="C:plasma membrane"/>
    <property type="evidence" value="ECO:0007669"/>
    <property type="project" value="UniProtKB-SubCell"/>
</dbReference>
<dbReference type="Pfam" id="PF02706">
    <property type="entry name" value="Wzz"/>
    <property type="match status" value="1"/>
</dbReference>
<dbReference type="GO" id="GO:0004715">
    <property type="term" value="F:non-membrane spanning protein tyrosine kinase activity"/>
    <property type="evidence" value="ECO:0007669"/>
    <property type="project" value="UniProtKB-EC"/>
</dbReference>
<dbReference type="PANTHER" id="PTHR32309">
    <property type="entry name" value="TYROSINE-PROTEIN KINASE"/>
    <property type="match status" value="1"/>
</dbReference>
<dbReference type="InterPro" id="IPR005702">
    <property type="entry name" value="Wzc-like_C"/>
</dbReference>
<gene>
    <name evidence="18" type="ORF">SAMN04488107_4252</name>
</gene>
<keyword evidence="18" id="KW-0675">Receptor</keyword>
<evidence type="ECO:0000256" key="10">
    <source>
        <dbReference type="ARBA" id="ARBA00022840"/>
    </source>
</evidence>
<keyword evidence="8" id="KW-0547">Nucleotide-binding</keyword>
<evidence type="ECO:0000256" key="12">
    <source>
        <dbReference type="ARBA" id="ARBA00023136"/>
    </source>
</evidence>
<keyword evidence="13 18" id="KW-0829">Tyrosine-protein kinase</keyword>
<evidence type="ECO:0000256" key="14">
    <source>
        <dbReference type="ARBA" id="ARBA00053015"/>
    </source>
</evidence>
<feature type="domain" description="Polysaccharide chain length determinant N-terminal" evidence="16">
    <location>
        <begin position="9"/>
        <end position="94"/>
    </location>
</feature>
<dbReference type="AlphaFoldDB" id="A0A239IAC2"/>
<dbReference type="Gene3D" id="3.40.50.300">
    <property type="entry name" value="P-loop containing nucleotide triphosphate hydrolases"/>
    <property type="match status" value="1"/>
</dbReference>
<keyword evidence="4" id="KW-1003">Cell membrane</keyword>
<evidence type="ECO:0000259" key="17">
    <source>
        <dbReference type="Pfam" id="PF13614"/>
    </source>
</evidence>
<evidence type="ECO:0000256" key="9">
    <source>
        <dbReference type="ARBA" id="ARBA00022777"/>
    </source>
</evidence>
<proteinExistence type="inferred from homology"/>
<keyword evidence="19" id="KW-1185">Reference proteome</keyword>
<evidence type="ECO:0000259" key="16">
    <source>
        <dbReference type="Pfam" id="PF02706"/>
    </source>
</evidence>
<dbReference type="SUPFAM" id="SSF52540">
    <property type="entry name" value="P-loop containing nucleoside triphosphate hydrolases"/>
    <property type="match status" value="1"/>
</dbReference>
<dbReference type="EMBL" id="FZOH01000010">
    <property type="protein sequence ID" value="SNS90481.1"/>
    <property type="molecule type" value="Genomic_DNA"/>
</dbReference>
<accession>A0A239IAC2</accession>
<dbReference type="InterPro" id="IPR050445">
    <property type="entry name" value="Bact_polysacc_biosynth/exp"/>
</dbReference>
<dbReference type="PANTHER" id="PTHR32309:SF31">
    <property type="entry name" value="CAPSULAR EXOPOLYSACCHARIDE FAMILY"/>
    <property type="match status" value="1"/>
</dbReference>
<evidence type="ECO:0000256" key="5">
    <source>
        <dbReference type="ARBA" id="ARBA00022519"/>
    </source>
</evidence>
<evidence type="ECO:0000256" key="8">
    <source>
        <dbReference type="ARBA" id="ARBA00022741"/>
    </source>
</evidence>
<keyword evidence="6" id="KW-0808">Transferase</keyword>
<evidence type="ECO:0000256" key="2">
    <source>
        <dbReference type="ARBA" id="ARBA00006683"/>
    </source>
</evidence>
<evidence type="ECO:0000256" key="13">
    <source>
        <dbReference type="ARBA" id="ARBA00023137"/>
    </source>
</evidence>
<comment type="subcellular location">
    <subcellularLocation>
        <location evidence="1">Cell inner membrane</location>
        <topology evidence="1">Multi-pass membrane protein</topology>
    </subcellularLocation>
</comment>
<reference evidence="19" key="1">
    <citation type="submission" date="2017-06" db="EMBL/GenBank/DDBJ databases">
        <authorList>
            <person name="Varghese N."/>
            <person name="Submissions S."/>
        </authorList>
    </citation>
    <scope>NUCLEOTIDE SEQUENCE [LARGE SCALE GENOMIC DNA]</scope>
    <source>
        <strain evidence="19">DSM 45423</strain>
    </source>
</reference>
<feature type="transmembrane region" description="Helical" evidence="15">
    <location>
        <begin position="21"/>
        <end position="42"/>
    </location>
</feature>
<evidence type="ECO:0000256" key="7">
    <source>
        <dbReference type="ARBA" id="ARBA00022692"/>
    </source>
</evidence>
<sequence length="468" mass="49284">MSPERQDPMNLREVLDAVRATWWLLPLGAVAGAVLALVLALVQTPLYTSSTQLFVSTTAASSTLDAVQGREFSEARVQSYARLLTGRDLAGRIVERLDVDTTEGEVQDSITAAAVPGTVLIDVSVTDPRPERAQAVAEAVGQEFPGLVSDIEAPVAGGEPLVRVTVTDAPQLPTAPSSPDRFRYTALGIVLGLVLGVLAAVARRRMDRTVKVPDQAAELVGAPVIGTVLKDASLETRHVADSFSPGRAAEDYRLLRTNLQFLQVDEPPKVIMITSPAPGEGKTTAAVNLGLALADSGRRVTVIEADLRRPKVTRYLGLVSGVGLTNVLAGTADVEDVVQQYGDSGLSVIGAGPLPPNPGELLASTQMAALLEKLRGDNDFVLIDTPPVLPVADSVGLAVLVDGVLVSVRYGRTLKEHARQVGVTLERVGATVLGLILNIVPPKAELVATHGYGLEYGYDGARPARHKA</sequence>
<evidence type="ECO:0000256" key="1">
    <source>
        <dbReference type="ARBA" id="ARBA00004429"/>
    </source>
</evidence>
<dbReference type="Pfam" id="PF13614">
    <property type="entry name" value="AAA_31"/>
    <property type="match status" value="1"/>
</dbReference>
<evidence type="ECO:0000256" key="4">
    <source>
        <dbReference type="ARBA" id="ARBA00022475"/>
    </source>
</evidence>
<evidence type="ECO:0000256" key="6">
    <source>
        <dbReference type="ARBA" id="ARBA00022679"/>
    </source>
</evidence>
<keyword evidence="5" id="KW-0997">Cell inner membrane</keyword>
<comment type="catalytic activity">
    <reaction evidence="14">
        <text>L-tyrosyl-[protein] + ATP = O-phospho-L-tyrosyl-[protein] + ADP + H(+)</text>
        <dbReference type="Rhea" id="RHEA:10596"/>
        <dbReference type="Rhea" id="RHEA-COMP:10136"/>
        <dbReference type="Rhea" id="RHEA-COMP:20101"/>
        <dbReference type="ChEBI" id="CHEBI:15378"/>
        <dbReference type="ChEBI" id="CHEBI:30616"/>
        <dbReference type="ChEBI" id="CHEBI:46858"/>
        <dbReference type="ChEBI" id="CHEBI:61978"/>
        <dbReference type="ChEBI" id="CHEBI:456216"/>
    </reaction>
</comment>
<dbReference type="CDD" id="cd05387">
    <property type="entry name" value="BY-kinase"/>
    <property type="match status" value="1"/>
</dbReference>
<keyword evidence="12 15" id="KW-0472">Membrane</keyword>
<dbReference type="NCBIfam" id="TIGR01007">
    <property type="entry name" value="eps_fam"/>
    <property type="match status" value="1"/>
</dbReference>
<name>A0A239IAC2_9ACTN</name>
<dbReference type="Proteomes" id="UP000198386">
    <property type="component" value="Unassembled WGS sequence"/>
</dbReference>
<evidence type="ECO:0000256" key="15">
    <source>
        <dbReference type="SAM" id="Phobius"/>
    </source>
</evidence>
<feature type="domain" description="AAA" evidence="17">
    <location>
        <begin position="269"/>
        <end position="410"/>
    </location>
</feature>
<keyword evidence="9 18" id="KW-0418">Kinase</keyword>
<keyword evidence="7 15" id="KW-0812">Transmembrane</keyword>
<keyword evidence="10" id="KW-0067">ATP-binding</keyword>
<dbReference type="GO" id="GO:0005524">
    <property type="term" value="F:ATP binding"/>
    <property type="evidence" value="ECO:0007669"/>
    <property type="project" value="UniProtKB-KW"/>
</dbReference>
<comment type="similarity">
    <text evidence="2">Belongs to the CpsC/CapA family.</text>
</comment>
<dbReference type="InterPro" id="IPR025669">
    <property type="entry name" value="AAA_dom"/>
</dbReference>
<comment type="similarity">
    <text evidence="3">Belongs to the etk/wzc family.</text>
</comment>
<keyword evidence="11 15" id="KW-1133">Transmembrane helix</keyword>